<dbReference type="Proteomes" id="UP001604277">
    <property type="component" value="Unassembled WGS sequence"/>
</dbReference>
<gene>
    <name evidence="2" type="ORF">Fot_47991</name>
</gene>
<dbReference type="AlphaFoldDB" id="A0ABD1QRZ1"/>
<evidence type="ECO:0000313" key="2">
    <source>
        <dbReference type="EMBL" id="KAL2478977.1"/>
    </source>
</evidence>
<feature type="compositionally biased region" description="Polar residues" evidence="1">
    <location>
        <begin position="632"/>
        <end position="643"/>
    </location>
</feature>
<keyword evidence="3" id="KW-1185">Reference proteome</keyword>
<reference evidence="3" key="1">
    <citation type="submission" date="2024-07" db="EMBL/GenBank/DDBJ databases">
        <title>Two chromosome-level genome assemblies of Korean endemic species Abeliophyllum distichum and Forsythia ovata (Oleaceae).</title>
        <authorList>
            <person name="Jang H."/>
        </authorList>
    </citation>
    <scope>NUCLEOTIDE SEQUENCE [LARGE SCALE GENOMIC DNA]</scope>
</reference>
<evidence type="ECO:0000313" key="3">
    <source>
        <dbReference type="Proteomes" id="UP001604277"/>
    </source>
</evidence>
<sequence length="652" mass="73130">MAMLCFVLDLRSLSSPILRDLKQLANYYSISAPKINDNCNRIRSKSLRDRIGLCYVFKNRLTCSDELKVAYNPSVNFNLRDFHHAVNNIPNDAFSPEFDKSGALCCKDLKLSDVLNNKVIYSWGGNDKDISRKIVLLSSCIVESLDYVTKKALTEAADKCVSVEFVFLEQNSSHLGDSTENINNFIKQIGCLENCSFRTYLPDLYTLLGLVKRWLQELKEDMEELLQVRFLFNVNLINNLNQISCNLSASFNPLIDGFIPCQTCKCHGIPLDQSNESKTKRSCCPVTSDKLGALDLIGNSVKIGEQTILYMPSFQCIQKLQQVSSPVDFNVIQRTNLGLLSEGLITGATYIVTPSTCHDLEDNDKSELNNQLFQVVCSVLNSLDQGLVCSSNCNIETAIETSFKCYYILLPSDKGLMLLRRLAGSEEVLPIPDVSQFISSMPAKEIENTVQASLLKMEVSEYNPVQHERGFHRKLNLLVKESLQFGAIRPKTREATSETDSTLQDSSAEVQQTMQNVDVTVMGEKTSQLDTKLSEDKTSACITQEWEQLIITEVVNMNSPTCISKPKLDHPVPSPLQNNRRVDEKTSRILERLEVPRQLKRKTVSPTISSSVSADMCASLKKPLIPFGPDNTIDQGPTASQPRKPSFQRRKR</sequence>
<accession>A0ABD1QRZ1</accession>
<comment type="caution">
    <text evidence="2">The sequence shown here is derived from an EMBL/GenBank/DDBJ whole genome shotgun (WGS) entry which is preliminary data.</text>
</comment>
<proteinExistence type="predicted"/>
<feature type="region of interest" description="Disordered" evidence="1">
    <location>
        <begin position="625"/>
        <end position="652"/>
    </location>
</feature>
<dbReference type="PANTHER" id="PTHR38390">
    <property type="entry name" value="OS01G0103900 PROTEIN"/>
    <property type="match status" value="1"/>
</dbReference>
<organism evidence="2 3">
    <name type="scientific">Forsythia ovata</name>
    <dbReference type="NCBI Taxonomy" id="205694"/>
    <lineage>
        <taxon>Eukaryota</taxon>
        <taxon>Viridiplantae</taxon>
        <taxon>Streptophyta</taxon>
        <taxon>Embryophyta</taxon>
        <taxon>Tracheophyta</taxon>
        <taxon>Spermatophyta</taxon>
        <taxon>Magnoliopsida</taxon>
        <taxon>eudicotyledons</taxon>
        <taxon>Gunneridae</taxon>
        <taxon>Pentapetalae</taxon>
        <taxon>asterids</taxon>
        <taxon>lamiids</taxon>
        <taxon>Lamiales</taxon>
        <taxon>Oleaceae</taxon>
        <taxon>Forsythieae</taxon>
        <taxon>Forsythia</taxon>
    </lineage>
</organism>
<evidence type="ECO:0000256" key="1">
    <source>
        <dbReference type="SAM" id="MobiDB-lite"/>
    </source>
</evidence>
<dbReference type="PANTHER" id="PTHR38390:SF2">
    <property type="entry name" value="OS01G0103900 PROTEIN"/>
    <property type="match status" value="1"/>
</dbReference>
<protein>
    <submittedName>
        <fullName evidence="2">Uncharacterized protein</fullName>
    </submittedName>
</protein>
<dbReference type="EMBL" id="JBFOLJ010000014">
    <property type="protein sequence ID" value="KAL2478977.1"/>
    <property type="molecule type" value="Genomic_DNA"/>
</dbReference>
<name>A0ABD1QRZ1_9LAMI</name>